<protein>
    <recommendedName>
        <fullName evidence="2">hydroxymethylglutaryl-CoA reductase (NADPH)</fullName>
        <ecNumber evidence="2">1.1.1.34</ecNumber>
    </recommendedName>
</protein>
<dbReference type="PANTHER" id="PTHR10572:SF24">
    <property type="entry name" value="3-HYDROXY-3-METHYLGLUTARYL-COENZYME A REDUCTASE"/>
    <property type="match status" value="1"/>
</dbReference>
<dbReference type="Pfam" id="PF00368">
    <property type="entry name" value="HMG-CoA_red"/>
    <property type="match status" value="1"/>
</dbReference>
<dbReference type="GO" id="GO:0008299">
    <property type="term" value="P:isoprenoid biosynthetic process"/>
    <property type="evidence" value="ECO:0007669"/>
    <property type="project" value="InterPro"/>
</dbReference>
<dbReference type="GO" id="GO:0004420">
    <property type="term" value="F:hydroxymethylglutaryl-CoA reductase (NADPH) activity"/>
    <property type="evidence" value="ECO:0007669"/>
    <property type="project" value="UniProtKB-EC"/>
</dbReference>
<dbReference type="InterPro" id="IPR023074">
    <property type="entry name" value="HMG_CoA_Rdtase_cat_sf"/>
</dbReference>
<proteinExistence type="inferred from homology"/>
<evidence type="ECO:0000256" key="3">
    <source>
        <dbReference type="ARBA" id="ARBA00022857"/>
    </source>
</evidence>
<dbReference type="Gene3D" id="3.90.1200.10">
    <property type="match status" value="1"/>
</dbReference>
<dbReference type="EMBL" id="FOLO01000045">
    <property type="protein sequence ID" value="SFD26921.1"/>
    <property type="molecule type" value="Genomic_DNA"/>
</dbReference>
<dbReference type="InterPro" id="IPR011009">
    <property type="entry name" value="Kinase-like_dom_sf"/>
</dbReference>
<dbReference type="PROSITE" id="PS00318">
    <property type="entry name" value="HMG_COA_REDUCTASE_2"/>
    <property type="match status" value="1"/>
</dbReference>
<evidence type="ECO:0000256" key="4">
    <source>
        <dbReference type="ARBA" id="ARBA00023002"/>
    </source>
</evidence>
<dbReference type="PANTHER" id="PTHR10572">
    <property type="entry name" value="3-HYDROXY-3-METHYLGLUTARYL-COENZYME A REDUCTASE"/>
    <property type="match status" value="1"/>
</dbReference>
<evidence type="ECO:0000313" key="5">
    <source>
        <dbReference type="EMBL" id="SFD26921.1"/>
    </source>
</evidence>
<dbReference type="PROSITE" id="PS50065">
    <property type="entry name" value="HMG_COA_REDUCTASE_4"/>
    <property type="match status" value="1"/>
</dbReference>
<dbReference type="STRING" id="1123010.SAMN02745724_04043"/>
<dbReference type="SUPFAM" id="SSF56112">
    <property type="entry name" value="Protein kinase-like (PK-like)"/>
    <property type="match status" value="1"/>
</dbReference>
<dbReference type="EC" id="1.1.1.34" evidence="2"/>
<name>A0A1I1QXR7_9GAMM</name>
<keyword evidence="4" id="KW-0560">Oxidoreductase</keyword>
<dbReference type="CDD" id="cd00643">
    <property type="entry name" value="HMG-CoA_reductase_classI"/>
    <property type="match status" value="1"/>
</dbReference>
<keyword evidence="3" id="KW-0521">NADP</keyword>
<dbReference type="SUPFAM" id="SSF55035">
    <property type="entry name" value="NAD-binding domain of HMG-CoA reductase"/>
    <property type="match status" value="1"/>
</dbReference>
<dbReference type="PRINTS" id="PR00071">
    <property type="entry name" value="HMGCOARDTASE"/>
</dbReference>
<dbReference type="InterPro" id="IPR009023">
    <property type="entry name" value="HMG_CoA_Rdtase_NAD(P)-bd_sf"/>
</dbReference>
<accession>A0A1I1QXR7</accession>
<comment type="similarity">
    <text evidence="1">Belongs to the HMG-CoA reductase family.</text>
</comment>
<dbReference type="RefSeq" id="WP_177208110.1">
    <property type="nucleotide sequence ID" value="NZ_FOLO01000045.1"/>
</dbReference>
<evidence type="ECO:0000256" key="2">
    <source>
        <dbReference type="ARBA" id="ARBA00012999"/>
    </source>
</evidence>
<organism evidence="5 6">
    <name type="scientific">Pseudoalteromonas denitrificans DSM 6059</name>
    <dbReference type="NCBI Taxonomy" id="1123010"/>
    <lineage>
        <taxon>Bacteria</taxon>
        <taxon>Pseudomonadati</taxon>
        <taxon>Pseudomonadota</taxon>
        <taxon>Gammaproteobacteria</taxon>
        <taxon>Alteromonadales</taxon>
        <taxon>Pseudoalteromonadaceae</taxon>
        <taxon>Pseudoalteromonas</taxon>
    </lineage>
</organism>
<dbReference type="Proteomes" id="UP000198862">
    <property type="component" value="Unassembled WGS sequence"/>
</dbReference>
<dbReference type="InterPro" id="IPR009029">
    <property type="entry name" value="HMG_CoA_Rdtase_sub-bd_dom_sf"/>
</dbReference>
<dbReference type="AlphaFoldDB" id="A0A1I1QXR7"/>
<evidence type="ECO:0000313" key="6">
    <source>
        <dbReference type="Proteomes" id="UP000198862"/>
    </source>
</evidence>
<keyword evidence="6" id="KW-1185">Reference proteome</keyword>
<evidence type="ECO:0000256" key="1">
    <source>
        <dbReference type="ARBA" id="ARBA00007661"/>
    </source>
</evidence>
<dbReference type="SUPFAM" id="SSF56542">
    <property type="entry name" value="Substrate-binding domain of HMG-CoA reductase"/>
    <property type="match status" value="1"/>
</dbReference>
<dbReference type="GO" id="GO:0015936">
    <property type="term" value="P:coenzyme A metabolic process"/>
    <property type="evidence" value="ECO:0007669"/>
    <property type="project" value="InterPro"/>
</dbReference>
<reference evidence="5 6" key="1">
    <citation type="submission" date="2016-10" db="EMBL/GenBank/DDBJ databases">
        <authorList>
            <person name="de Groot N.N."/>
        </authorList>
    </citation>
    <scope>NUCLEOTIDE SEQUENCE [LARGE SCALE GENOMIC DNA]</scope>
    <source>
        <strain evidence="5 6">DSM 6059</strain>
    </source>
</reference>
<dbReference type="Pfam" id="PF02958">
    <property type="entry name" value="EcKL"/>
    <property type="match status" value="1"/>
</dbReference>
<dbReference type="Gene3D" id="3.30.70.420">
    <property type="entry name" value="Hydroxymethylglutaryl-CoA reductase, class I/II, NAD/NADP-binding domain"/>
    <property type="match status" value="1"/>
</dbReference>
<gene>
    <name evidence="5" type="ORF">SAMN02745724_04043</name>
</gene>
<dbReference type="InterPro" id="IPR004554">
    <property type="entry name" value="HMG_CoA_Rdtase_eu_arc"/>
</dbReference>
<sequence>MSKFNDESRFMHSPIIHMTYKDNNCEGILSDYNDGKLQISFSEKIDLVENDEIQQLFVNKKDVSFSLEKLKVVKCNVHPVTKLTEISVKTTCGDSISRMRKILNDVVKEKSSIKTKNLRKIPASSGAAHYESTAIKARLDWCKSVSGSNFNKISDNHFNAQSLAGNIENYIGAVQIPIGLAGPVRVNGKYADGYIPVPIATTEGCLVSSICRGAKACDLSGGIEVHVAEQNMVRAPVFLCETMQGAVNLQAWVVEHHALLVKKAESVSSVAKLVRIEPLIFGDSLHLRFCYHTGDAAGQNMTSAATWFACEWMEKQISKRPDIQYLKYLIEGNMSGDKKANALSLTKGRGISVTARCFIPDTVLRRILHLNSDELVNGWHQGEIGASAAGMLGSNVNFANVIAGIFTATGQDIACVHESAIGVFKIRKENKGAVVSLYLPSLVIGTVGGGTALPSQNESLALMGCAGSGKVKRFAEIIAATCLSLDISTVAAIITNEFVQAHERLGRNRPADKLTKNYIDLKFLNNLMSDKIRSEKENLISNILSLDLDSNSGIVNTLTSEENPLYGIHRYLLSQNHENTINKLAVVLKVKPPSEEIILTGAKIARMSGEDTLSGLYEAQSSIFGFEGSHIRELDLYNTMDNSILQYCPKIYGLKADEKMQMFTVMMEDLSHCSHINTINTPSAWQPEHIYAVLDGLADMHKTYLDNKASLPDVCSAFDKQRVLDASELLNNMTRYNNERFNGLFSKKLMDILDDFLNPSSNYLTDMAQFPMTLTHNDFNTRNIALRIKNSKKADNSHDYQLVTYDWELACYQNPQRDLVEFLIYALPVITEPESYQCYVNYYIEKLEENTGKDFDRVQFYRVLLANGLYMAITRFNLYLMAHNVLKLEFIERVFSNLSALILVEHEQQNSNKRK</sequence>
<dbReference type="InterPro" id="IPR023076">
    <property type="entry name" value="HMG_CoA_Rdtase_CS"/>
</dbReference>
<dbReference type="InterPro" id="IPR004119">
    <property type="entry name" value="EcKL"/>
</dbReference>
<dbReference type="Gene3D" id="3.90.770.10">
    <property type="entry name" value="3-hydroxy-3-methylglutaryl-coenzyme A Reductase, Chain A, domain 2"/>
    <property type="match status" value="1"/>
</dbReference>
<dbReference type="InterPro" id="IPR002202">
    <property type="entry name" value="HMG_CoA_Rdtase"/>
</dbReference>